<name>A0A8J8GHN3_9EURY</name>
<dbReference type="OrthoDB" id="118042at2157"/>
<dbReference type="InterPro" id="IPR007404">
    <property type="entry name" value="YdjM-like"/>
</dbReference>
<dbReference type="EMBL" id="JABURA010000001">
    <property type="protein sequence ID" value="NUB89826.1"/>
    <property type="molecule type" value="Genomic_DNA"/>
</dbReference>
<keyword evidence="3" id="KW-0378">Hydrolase</keyword>
<comment type="caution">
    <text evidence="3">The sequence shown here is derived from an EMBL/GenBank/DDBJ whole genome shotgun (WGS) entry which is preliminary data.</text>
</comment>
<evidence type="ECO:0000313" key="3">
    <source>
        <dbReference type="EMBL" id="NUB89826.1"/>
    </source>
</evidence>
<evidence type="ECO:0000256" key="2">
    <source>
        <dbReference type="SAM" id="Phobius"/>
    </source>
</evidence>
<dbReference type="RefSeq" id="WP_174701138.1">
    <property type="nucleotide sequence ID" value="NZ_JABURA010000001.1"/>
</dbReference>
<feature type="region of interest" description="Disordered" evidence="1">
    <location>
        <begin position="150"/>
        <end position="174"/>
    </location>
</feature>
<sequence length="174" mass="18253">MDTTRIAFLACAFATHAVVGYALVRGATDVDPRLGVVLGLLPDADFLFPAAWGWPLVHRGLTHTPVFAAAAVAGAYALRRDRTVAIAVGLGLGSHLAIDSLSAKGIDWLFPLADTAGPGVPIHGPAATAVLWATSLGVLAWRTEDPLVASVPSDRSAHRSDRSDASDRQAQRRE</sequence>
<keyword evidence="2" id="KW-1133">Transmembrane helix</keyword>
<evidence type="ECO:0000313" key="4">
    <source>
        <dbReference type="Proteomes" id="UP000728647"/>
    </source>
</evidence>
<dbReference type="GO" id="GO:0016787">
    <property type="term" value="F:hydrolase activity"/>
    <property type="evidence" value="ECO:0007669"/>
    <property type="project" value="UniProtKB-KW"/>
</dbReference>
<dbReference type="Proteomes" id="UP000728647">
    <property type="component" value="Unassembled WGS sequence"/>
</dbReference>
<accession>A0A8J8GHN3</accession>
<feature type="transmembrane region" description="Helical" evidence="2">
    <location>
        <begin position="60"/>
        <end position="78"/>
    </location>
</feature>
<organism evidence="3 4">
    <name type="scientific">Haloterrigena gelatinilytica</name>
    <dbReference type="NCBI Taxonomy" id="2741724"/>
    <lineage>
        <taxon>Archaea</taxon>
        <taxon>Methanobacteriati</taxon>
        <taxon>Methanobacteriota</taxon>
        <taxon>Stenosarchaea group</taxon>
        <taxon>Halobacteria</taxon>
        <taxon>Halobacteriales</taxon>
        <taxon>Natrialbaceae</taxon>
        <taxon>Haloterrigena</taxon>
    </lineage>
</organism>
<dbReference type="AlphaFoldDB" id="A0A8J8GHN3"/>
<keyword evidence="2" id="KW-0472">Membrane</keyword>
<dbReference type="Pfam" id="PF04307">
    <property type="entry name" value="YdjM"/>
    <property type="match status" value="1"/>
</dbReference>
<evidence type="ECO:0000256" key="1">
    <source>
        <dbReference type="SAM" id="MobiDB-lite"/>
    </source>
</evidence>
<proteinExistence type="predicted"/>
<gene>
    <name evidence="3" type="ORF">HT576_02085</name>
</gene>
<protein>
    <submittedName>
        <fullName evidence="3">Metal-dependent hydrolase</fullName>
    </submittedName>
</protein>
<keyword evidence="2" id="KW-0812">Transmembrane</keyword>
<feature type="compositionally biased region" description="Basic and acidic residues" evidence="1">
    <location>
        <begin position="155"/>
        <end position="174"/>
    </location>
</feature>
<reference evidence="3" key="1">
    <citation type="submission" date="2020-06" db="EMBL/GenBank/DDBJ databases">
        <title>Haloterrigena sp. nov., an extremely halophilic archaeon isolated from a saline sediment.</title>
        <authorList>
            <person name="Liu B.-B."/>
        </authorList>
    </citation>
    <scope>NUCLEOTIDE SEQUENCE</scope>
    <source>
        <strain evidence="3">SYSU A121-1</strain>
    </source>
</reference>
<feature type="transmembrane region" description="Helical" evidence="2">
    <location>
        <begin position="6"/>
        <end position="24"/>
    </location>
</feature>